<evidence type="ECO:0000313" key="2">
    <source>
        <dbReference type="Proteomes" id="UP000054937"/>
    </source>
</evidence>
<proteinExistence type="predicted"/>
<accession>A0A0V0QSZ5</accession>
<dbReference type="SUPFAM" id="SSF52151">
    <property type="entry name" value="FabD/lysophospholipase-like"/>
    <property type="match status" value="1"/>
</dbReference>
<dbReference type="GO" id="GO:0016740">
    <property type="term" value="F:transferase activity"/>
    <property type="evidence" value="ECO:0007669"/>
    <property type="project" value="UniProtKB-KW"/>
</dbReference>
<reference evidence="1 2" key="1">
    <citation type="journal article" date="2015" name="Sci. Rep.">
        <title>Genome of the facultative scuticociliatosis pathogen Pseudocohnilembus persalinus provides insight into its virulence through horizontal gene transfer.</title>
        <authorList>
            <person name="Xiong J."/>
            <person name="Wang G."/>
            <person name="Cheng J."/>
            <person name="Tian M."/>
            <person name="Pan X."/>
            <person name="Warren A."/>
            <person name="Jiang C."/>
            <person name="Yuan D."/>
            <person name="Miao W."/>
        </authorList>
    </citation>
    <scope>NUCLEOTIDE SEQUENCE [LARGE SCALE GENOMIC DNA]</scope>
    <source>
        <strain evidence="1">36N120E</strain>
    </source>
</reference>
<dbReference type="GO" id="GO:0055088">
    <property type="term" value="P:lipid homeostasis"/>
    <property type="evidence" value="ECO:0007669"/>
    <property type="project" value="TreeGrafter"/>
</dbReference>
<dbReference type="InterPro" id="IPR033562">
    <property type="entry name" value="PLPL"/>
</dbReference>
<dbReference type="GO" id="GO:0019433">
    <property type="term" value="P:triglyceride catabolic process"/>
    <property type="evidence" value="ECO:0007669"/>
    <property type="project" value="TreeGrafter"/>
</dbReference>
<keyword evidence="1" id="KW-0378">Hydrolase</keyword>
<dbReference type="Proteomes" id="UP000054937">
    <property type="component" value="Unassembled WGS sequence"/>
</dbReference>
<keyword evidence="2" id="KW-1185">Reference proteome</keyword>
<protein>
    <submittedName>
        <fullName evidence="1">Acyl transferase/acyl hydrolase/lysophospholipase</fullName>
    </submittedName>
</protein>
<dbReference type="InParanoid" id="A0A0V0QSZ5"/>
<dbReference type="EMBL" id="LDAU01000107">
    <property type="protein sequence ID" value="KRX05458.1"/>
    <property type="molecule type" value="Genomic_DNA"/>
</dbReference>
<dbReference type="GO" id="GO:0005811">
    <property type="term" value="C:lipid droplet"/>
    <property type="evidence" value="ECO:0007669"/>
    <property type="project" value="TreeGrafter"/>
</dbReference>
<dbReference type="GO" id="GO:0005737">
    <property type="term" value="C:cytoplasm"/>
    <property type="evidence" value="ECO:0007669"/>
    <property type="project" value="TreeGrafter"/>
</dbReference>
<gene>
    <name evidence="1" type="ORF">PPERSA_04495</name>
</gene>
<dbReference type="AlphaFoldDB" id="A0A0V0QSZ5"/>
<dbReference type="GO" id="GO:0004806">
    <property type="term" value="F:triacylglycerol lipase activity"/>
    <property type="evidence" value="ECO:0007669"/>
    <property type="project" value="TreeGrafter"/>
</dbReference>
<dbReference type="PANTHER" id="PTHR12406">
    <property type="entry name" value="CALCIUM-INDEPENDENT PHOSPHOLIPASE A2 IPLA2 -RELATED"/>
    <property type="match status" value="1"/>
</dbReference>
<evidence type="ECO:0000313" key="1">
    <source>
        <dbReference type="EMBL" id="KRX05458.1"/>
    </source>
</evidence>
<dbReference type="OrthoDB" id="197155at2759"/>
<name>A0A0V0QSZ5_PSEPJ</name>
<dbReference type="OMA" id="YLHITEN"/>
<dbReference type="PANTHER" id="PTHR12406:SF7">
    <property type="entry name" value="PATATIN-LIKE PHOSPHOLIPASE DOMAIN-CONTAINING PROTEIN 4"/>
    <property type="match status" value="1"/>
</dbReference>
<dbReference type="InterPro" id="IPR016035">
    <property type="entry name" value="Acyl_Trfase/lysoPLipase"/>
</dbReference>
<keyword evidence="1" id="KW-0808">Transferase</keyword>
<sequence length="312" mass="36156">MTTMATKIEIVKEEELIEELREELSPKIEKVEKELKEPVKETEIKELLIGGGAGALAYLAGYCHGLVEIVGKEKLKEYELGCLSAGAIVGLCLHYTVRQDQFDMRYFYNEWIRKCYEKTNKKYLGWFTSGSLLRECSEKLIKLIEDNGLEKVDNKVHMAISVCDGLIPRRRMVSEYKDGKELGQALESTCGIPYLMNFSFFNKFQGKRTLDGGFTGQIPNKYTESQKIMLNIFPKYATRFPFVWKQPKNIQYLHITENSGVKFPFDYWIWDENWADEMFLKGILSAKQEQANLEQLFGVNIGEKKEQKNEKK</sequence>
<organism evidence="1 2">
    <name type="scientific">Pseudocohnilembus persalinus</name>
    <name type="common">Ciliate</name>
    <dbReference type="NCBI Taxonomy" id="266149"/>
    <lineage>
        <taxon>Eukaryota</taxon>
        <taxon>Sar</taxon>
        <taxon>Alveolata</taxon>
        <taxon>Ciliophora</taxon>
        <taxon>Intramacronucleata</taxon>
        <taxon>Oligohymenophorea</taxon>
        <taxon>Scuticociliatia</taxon>
        <taxon>Philasterida</taxon>
        <taxon>Pseudocohnilembidae</taxon>
        <taxon>Pseudocohnilembus</taxon>
    </lineage>
</organism>
<comment type="caution">
    <text evidence="1">The sequence shown here is derived from an EMBL/GenBank/DDBJ whole genome shotgun (WGS) entry which is preliminary data.</text>
</comment>
<dbReference type="GO" id="GO:0016020">
    <property type="term" value="C:membrane"/>
    <property type="evidence" value="ECO:0007669"/>
    <property type="project" value="TreeGrafter"/>
</dbReference>